<accession>A0A6A7YCZ4</accession>
<dbReference type="Gene3D" id="1.10.1040.10">
    <property type="entry name" value="N-(1-d-carboxylethyl)-l-norvaline Dehydrogenase, domain 2"/>
    <property type="match status" value="1"/>
</dbReference>
<proteinExistence type="inferred from homology"/>
<organism evidence="8 10">
    <name type="scientific">Pseudomonas helleri</name>
    <dbReference type="NCBI Taxonomy" id="1608996"/>
    <lineage>
        <taxon>Bacteria</taxon>
        <taxon>Pseudomonadati</taxon>
        <taxon>Pseudomonadota</taxon>
        <taxon>Gammaproteobacteria</taxon>
        <taxon>Pseudomonadales</taxon>
        <taxon>Pseudomonadaceae</taxon>
        <taxon>Pseudomonas</taxon>
    </lineage>
</organism>
<dbReference type="Proteomes" id="UP000441404">
    <property type="component" value="Unassembled WGS sequence"/>
</dbReference>
<dbReference type="AlphaFoldDB" id="A0A6A7YCZ4"/>
<gene>
    <name evidence="8" type="ORF">GHO39_08175</name>
    <name evidence="7" type="ORF">GHO40_01675</name>
</gene>
<dbReference type="PANTHER" id="PTHR43060:SF15">
    <property type="entry name" value="3-HYDROXYISOBUTYRATE DEHYDROGENASE-LIKE 1, MITOCHONDRIAL-RELATED"/>
    <property type="match status" value="1"/>
</dbReference>
<evidence type="ECO:0000259" key="6">
    <source>
        <dbReference type="Pfam" id="PF14833"/>
    </source>
</evidence>
<evidence type="ECO:0000256" key="2">
    <source>
        <dbReference type="ARBA" id="ARBA00023002"/>
    </source>
</evidence>
<keyword evidence="3" id="KW-0520">NAD</keyword>
<dbReference type="EMBL" id="WIWI01000018">
    <property type="protein sequence ID" value="MQT89105.1"/>
    <property type="molecule type" value="Genomic_DNA"/>
</dbReference>
<comment type="similarity">
    <text evidence="1">Belongs to the HIBADH-related family.</text>
</comment>
<evidence type="ECO:0000313" key="7">
    <source>
        <dbReference type="EMBL" id="MQT45447.1"/>
    </source>
</evidence>
<dbReference type="Pfam" id="PF14833">
    <property type="entry name" value="NAD_binding_11"/>
    <property type="match status" value="1"/>
</dbReference>
<dbReference type="InterPro" id="IPR036291">
    <property type="entry name" value="NAD(P)-bd_dom_sf"/>
</dbReference>
<dbReference type="GO" id="GO:0016491">
    <property type="term" value="F:oxidoreductase activity"/>
    <property type="evidence" value="ECO:0007669"/>
    <property type="project" value="UniProtKB-KW"/>
</dbReference>
<name>A0A6A7YCZ4_9PSED</name>
<reference evidence="9 10" key="1">
    <citation type="submission" date="2019-10" db="EMBL/GenBank/DDBJ databases">
        <title>Evaluation of single-gene subtyping targets for Pseudomonas.</title>
        <authorList>
            <person name="Reichler S.J."/>
            <person name="Orsi R.H."/>
            <person name="Wiedmann M."/>
            <person name="Martin N.H."/>
            <person name="Murphy S.I."/>
        </authorList>
    </citation>
    <scope>NUCLEOTIDE SEQUENCE [LARGE SCALE GENOMIC DNA]</scope>
    <source>
        <strain evidence="8 10">FSL R10-3254</strain>
        <strain evidence="7 9">FSL R10-3257</strain>
    </source>
</reference>
<dbReference type="GO" id="GO:0016054">
    <property type="term" value="P:organic acid catabolic process"/>
    <property type="evidence" value="ECO:0007669"/>
    <property type="project" value="UniProtKB-ARBA"/>
</dbReference>
<evidence type="ECO:0000313" key="9">
    <source>
        <dbReference type="Proteomes" id="UP000441404"/>
    </source>
</evidence>
<evidence type="ECO:0000256" key="1">
    <source>
        <dbReference type="ARBA" id="ARBA00009080"/>
    </source>
</evidence>
<dbReference type="EMBL" id="WIWJ01000002">
    <property type="protein sequence ID" value="MQT45447.1"/>
    <property type="molecule type" value="Genomic_DNA"/>
</dbReference>
<dbReference type="GO" id="GO:0051287">
    <property type="term" value="F:NAD binding"/>
    <property type="evidence" value="ECO:0007669"/>
    <property type="project" value="InterPro"/>
</dbReference>
<dbReference type="Gene3D" id="3.40.50.720">
    <property type="entry name" value="NAD(P)-binding Rossmann-like Domain"/>
    <property type="match status" value="1"/>
</dbReference>
<evidence type="ECO:0000313" key="8">
    <source>
        <dbReference type="EMBL" id="MQT89105.1"/>
    </source>
</evidence>
<dbReference type="SUPFAM" id="SSF48179">
    <property type="entry name" value="6-phosphogluconate dehydrogenase C-terminal domain-like"/>
    <property type="match status" value="1"/>
</dbReference>
<dbReference type="InterPro" id="IPR013328">
    <property type="entry name" value="6PGD_dom2"/>
</dbReference>
<evidence type="ECO:0000256" key="4">
    <source>
        <dbReference type="PIRSR" id="PIRSR000103-1"/>
    </source>
</evidence>
<feature type="domain" description="6-phosphogluconate dehydrogenase NADP-binding" evidence="5">
    <location>
        <begin position="3"/>
        <end position="163"/>
    </location>
</feature>
<dbReference type="InterPro" id="IPR015815">
    <property type="entry name" value="HIBADH-related"/>
</dbReference>
<dbReference type="GO" id="GO:0050661">
    <property type="term" value="F:NADP binding"/>
    <property type="evidence" value="ECO:0007669"/>
    <property type="project" value="InterPro"/>
</dbReference>
<dbReference type="SUPFAM" id="SSF51735">
    <property type="entry name" value="NAD(P)-binding Rossmann-fold domains"/>
    <property type="match status" value="1"/>
</dbReference>
<evidence type="ECO:0000313" key="10">
    <source>
        <dbReference type="Proteomes" id="UP000489190"/>
    </source>
</evidence>
<dbReference type="InterPro" id="IPR029154">
    <property type="entry name" value="HIBADH-like_NADP-bd"/>
</dbReference>
<sequence length="296" mass="30784">MSNITVLGLGAMGSRMAARLIAAGHKVTVWNRTGRAAQPLVDLGATLAVSPRDASQGAEFVIAMLRDDEVSRFVWLDPERGALAGMSPDTVAIESSTLTSGWIQMLGAQMQHQQVSLLEAPVSGSRLQADTGQLTYLIGGDTQVLERCRPVLGALGSGIHHTGALGHGALTKLATNALLGIQVTGLAEIIGMLKRSGADASQVLAAMAGTSVWAPVATYLASTMLAENFAPQFPVELIEKDFGYVLNEAGISRDAPTIAAAHGVFQQAMAQGLGAENMTSVVRLFTAQHAPGEADS</sequence>
<comment type="caution">
    <text evidence="8">The sequence shown here is derived from an EMBL/GenBank/DDBJ whole genome shotgun (WGS) entry which is preliminary data.</text>
</comment>
<dbReference type="PIRSF" id="PIRSF000103">
    <property type="entry name" value="HIBADH"/>
    <property type="match status" value="1"/>
</dbReference>
<dbReference type="InterPro" id="IPR006115">
    <property type="entry name" value="6PGDH_NADP-bd"/>
</dbReference>
<dbReference type="InterPro" id="IPR002204">
    <property type="entry name" value="3-OH-isobutyrate_DH-rel_CS"/>
</dbReference>
<dbReference type="InterPro" id="IPR008927">
    <property type="entry name" value="6-PGluconate_DH-like_C_sf"/>
</dbReference>
<protein>
    <submittedName>
        <fullName evidence="8">NAD-binding protein</fullName>
    </submittedName>
</protein>
<evidence type="ECO:0000256" key="3">
    <source>
        <dbReference type="ARBA" id="ARBA00023027"/>
    </source>
</evidence>
<feature type="active site" evidence="4">
    <location>
        <position position="172"/>
    </location>
</feature>
<dbReference type="PANTHER" id="PTHR43060">
    <property type="entry name" value="3-HYDROXYISOBUTYRATE DEHYDROGENASE-LIKE 1, MITOCHONDRIAL-RELATED"/>
    <property type="match status" value="1"/>
</dbReference>
<dbReference type="PROSITE" id="PS00895">
    <property type="entry name" value="3_HYDROXYISOBUT_DH"/>
    <property type="match status" value="1"/>
</dbReference>
<dbReference type="Pfam" id="PF03446">
    <property type="entry name" value="NAD_binding_2"/>
    <property type="match status" value="1"/>
</dbReference>
<keyword evidence="2" id="KW-0560">Oxidoreductase</keyword>
<feature type="domain" description="3-hydroxyisobutyrate dehydrogenase-like NAD-binding" evidence="6">
    <location>
        <begin position="166"/>
        <end position="284"/>
    </location>
</feature>
<dbReference type="RefSeq" id="WP_153327692.1">
    <property type="nucleotide sequence ID" value="NZ_WIWI01000018.1"/>
</dbReference>
<evidence type="ECO:0000259" key="5">
    <source>
        <dbReference type="Pfam" id="PF03446"/>
    </source>
</evidence>
<dbReference type="Proteomes" id="UP000489190">
    <property type="component" value="Unassembled WGS sequence"/>
</dbReference>